<keyword evidence="4 7" id="KW-0406">Ion transport</keyword>
<dbReference type="InterPro" id="IPR000711">
    <property type="entry name" value="ATPase_OSCP/dsu"/>
</dbReference>
<dbReference type="KEGG" id="sgn:SGRA_2338"/>
<dbReference type="SUPFAM" id="SSF47928">
    <property type="entry name" value="N-terminal domain of the delta subunit of the F1F0-ATP synthase"/>
    <property type="match status" value="1"/>
</dbReference>
<sequence>MSISRIAARYAQSLFDLAQQEQALDQIHEDVKSIEQVVELPDFEAVMRNPLISTEKKENIFEAVFKGKIHPLALNTLMVMAEHKRERYLSAFCHFFHNLYTEYKEVSIVKLTTATAVSQAAIDNILAGFQEKGLIKKDIELEVAVDPSLVAGFVLEFNDKVYNASVAQKLSELRTKFSQNLYTKNI</sequence>
<dbReference type="AlphaFoldDB" id="H6L483"/>
<dbReference type="EMBL" id="CP002831">
    <property type="protein sequence ID" value="AFC25067.1"/>
    <property type="molecule type" value="Genomic_DNA"/>
</dbReference>
<keyword evidence="9" id="KW-1185">Reference proteome</keyword>
<dbReference type="Proteomes" id="UP000007519">
    <property type="component" value="Chromosome"/>
</dbReference>
<keyword evidence="7" id="KW-0139">CF(1)</keyword>
<reference evidence="8 9" key="1">
    <citation type="journal article" date="2012" name="Stand. Genomic Sci.">
        <title>Complete genome sequencing and analysis of Saprospira grandis str. Lewin, a predatory marine bacterium.</title>
        <authorList>
            <person name="Saw J.H."/>
            <person name="Yuryev A."/>
            <person name="Kanbe M."/>
            <person name="Hou S."/>
            <person name="Young A.G."/>
            <person name="Aizawa S."/>
            <person name="Alam M."/>
        </authorList>
    </citation>
    <scope>NUCLEOTIDE SEQUENCE [LARGE SCALE GENOMIC DNA]</scope>
    <source>
        <strain evidence="8 9">Lewin</strain>
    </source>
</reference>
<proteinExistence type="inferred from homology"/>
<comment type="function">
    <text evidence="7">F(1)F(0) ATP synthase produces ATP from ADP in the presence of a proton or sodium gradient. F-type ATPases consist of two structural domains, F(1) containing the extramembraneous catalytic core and F(0) containing the membrane proton channel, linked together by a central stalk and a peripheral stalk. During catalysis, ATP synthesis in the catalytic domain of F(1) is coupled via a rotary mechanism of the central stalk subunits to proton translocation.</text>
</comment>
<dbReference type="GO" id="GO:0045259">
    <property type="term" value="C:proton-transporting ATP synthase complex"/>
    <property type="evidence" value="ECO:0007669"/>
    <property type="project" value="UniProtKB-KW"/>
</dbReference>
<evidence type="ECO:0000256" key="6">
    <source>
        <dbReference type="ARBA" id="ARBA00023310"/>
    </source>
</evidence>
<dbReference type="GO" id="GO:0016787">
    <property type="term" value="F:hydrolase activity"/>
    <property type="evidence" value="ECO:0007669"/>
    <property type="project" value="UniProtKB-KW"/>
</dbReference>
<evidence type="ECO:0000256" key="4">
    <source>
        <dbReference type="ARBA" id="ARBA00023065"/>
    </source>
</evidence>
<comment type="function">
    <text evidence="7">This protein is part of the stalk that links CF(0) to CF(1). It either transmits conformational changes from CF(0) to CF(1) or is implicated in proton conduction.</text>
</comment>
<accession>H6L483</accession>
<evidence type="ECO:0000256" key="2">
    <source>
        <dbReference type="ARBA" id="ARBA00022448"/>
    </source>
</evidence>
<dbReference type="HAMAP" id="MF_01416">
    <property type="entry name" value="ATP_synth_delta_bact"/>
    <property type="match status" value="1"/>
</dbReference>
<comment type="subunit">
    <text evidence="7">F-type ATPases have 2 components, F(1) - the catalytic core - and F(0) - the membrane proton channel. F(1) has five subunits: alpha(3), beta(3), gamma(1), delta(1), epsilon(1). F(0) has three main subunits: a(1), b(2) and c(10-14). The alpha and beta chains form an alternating ring which encloses part of the gamma chain. F(1) is attached to F(0) by a central stalk formed by the gamma and epsilon chains, while a peripheral stalk is formed by the delta and b chains.</text>
</comment>
<keyword evidence="7" id="KW-1003">Cell membrane</keyword>
<dbReference type="STRING" id="984262.SGRA_2338"/>
<comment type="similarity">
    <text evidence="7">Belongs to the ATPase delta chain family.</text>
</comment>
<organism evidence="8 9">
    <name type="scientific">Saprospira grandis (strain Lewin)</name>
    <dbReference type="NCBI Taxonomy" id="984262"/>
    <lineage>
        <taxon>Bacteria</taxon>
        <taxon>Pseudomonadati</taxon>
        <taxon>Bacteroidota</taxon>
        <taxon>Saprospiria</taxon>
        <taxon>Saprospirales</taxon>
        <taxon>Saprospiraceae</taxon>
        <taxon>Saprospira</taxon>
    </lineage>
</organism>
<dbReference type="PRINTS" id="PR00125">
    <property type="entry name" value="ATPASEDELTA"/>
</dbReference>
<evidence type="ECO:0000256" key="7">
    <source>
        <dbReference type="HAMAP-Rule" id="MF_01416"/>
    </source>
</evidence>
<protein>
    <recommendedName>
        <fullName evidence="7">ATP synthase subunit delta</fullName>
    </recommendedName>
    <alternativeName>
        <fullName evidence="7">ATP synthase F(1) sector subunit delta</fullName>
    </alternativeName>
    <alternativeName>
        <fullName evidence="7">F-type ATPase subunit delta</fullName>
        <shortName evidence="7">F-ATPase subunit delta</shortName>
    </alternativeName>
</protein>
<dbReference type="PANTHER" id="PTHR11910">
    <property type="entry name" value="ATP SYNTHASE DELTA CHAIN"/>
    <property type="match status" value="1"/>
</dbReference>
<dbReference type="InterPro" id="IPR020781">
    <property type="entry name" value="ATPase_OSCP/d_CS"/>
</dbReference>
<name>H6L483_SAPGL</name>
<keyword evidence="3 7" id="KW-0375">Hydrogen ion transport</keyword>
<dbReference type="eggNOG" id="COG0712">
    <property type="taxonomic scope" value="Bacteria"/>
</dbReference>
<evidence type="ECO:0000256" key="1">
    <source>
        <dbReference type="ARBA" id="ARBA00004370"/>
    </source>
</evidence>
<dbReference type="Gene3D" id="1.10.520.20">
    <property type="entry name" value="N-terminal domain of the delta subunit of the F1F0-ATP synthase"/>
    <property type="match status" value="1"/>
</dbReference>
<dbReference type="Pfam" id="PF00213">
    <property type="entry name" value="OSCP"/>
    <property type="match status" value="1"/>
</dbReference>
<keyword evidence="7" id="KW-0997">Cell inner membrane</keyword>
<dbReference type="GO" id="GO:0046933">
    <property type="term" value="F:proton-transporting ATP synthase activity, rotational mechanism"/>
    <property type="evidence" value="ECO:0007669"/>
    <property type="project" value="UniProtKB-UniRule"/>
</dbReference>
<dbReference type="RefSeq" id="WP_015692682.1">
    <property type="nucleotide sequence ID" value="NC_016940.1"/>
</dbReference>
<gene>
    <name evidence="7 8" type="primary">atpH</name>
    <name evidence="8" type="ordered locus">SGRA_2338</name>
</gene>
<keyword evidence="5 7" id="KW-0472">Membrane</keyword>
<dbReference type="HOGENOM" id="CLU_085114_4_2_10"/>
<evidence type="ECO:0000256" key="5">
    <source>
        <dbReference type="ARBA" id="ARBA00023136"/>
    </source>
</evidence>
<evidence type="ECO:0000256" key="3">
    <source>
        <dbReference type="ARBA" id="ARBA00022781"/>
    </source>
</evidence>
<dbReference type="GO" id="GO:0005886">
    <property type="term" value="C:plasma membrane"/>
    <property type="evidence" value="ECO:0007669"/>
    <property type="project" value="UniProtKB-SubCell"/>
</dbReference>
<dbReference type="OrthoDB" id="9802471at2"/>
<comment type="subcellular location">
    <subcellularLocation>
        <location evidence="7">Cell inner membrane</location>
        <topology evidence="7">Peripheral membrane protein</topology>
    </subcellularLocation>
    <subcellularLocation>
        <location evidence="1">Membrane</location>
    </subcellularLocation>
</comment>
<keyword evidence="8" id="KW-0378">Hydrolase</keyword>
<keyword evidence="2 7" id="KW-0813">Transport</keyword>
<keyword evidence="6 7" id="KW-0066">ATP synthesis</keyword>
<dbReference type="NCBIfam" id="TIGR01145">
    <property type="entry name" value="ATP_synt_delta"/>
    <property type="match status" value="1"/>
</dbReference>
<evidence type="ECO:0000313" key="9">
    <source>
        <dbReference type="Proteomes" id="UP000007519"/>
    </source>
</evidence>
<evidence type="ECO:0000313" key="8">
    <source>
        <dbReference type="EMBL" id="AFC25067.1"/>
    </source>
</evidence>
<dbReference type="PROSITE" id="PS00389">
    <property type="entry name" value="ATPASE_DELTA"/>
    <property type="match status" value="1"/>
</dbReference>
<dbReference type="InterPro" id="IPR026015">
    <property type="entry name" value="ATP_synth_OSCP/delta_N_sf"/>
</dbReference>